<keyword evidence="2" id="KW-1185">Reference proteome</keyword>
<accession>A0A6A4GA73</accession>
<dbReference type="AlphaFoldDB" id="A0A6A4GA73"/>
<proteinExistence type="predicted"/>
<dbReference type="OrthoDB" id="3010994at2759"/>
<organism evidence="1 2">
    <name type="scientific">Gymnopus androsaceus JB14</name>
    <dbReference type="NCBI Taxonomy" id="1447944"/>
    <lineage>
        <taxon>Eukaryota</taxon>
        <taxon>Fungi</taxon>
        <taxon>Dikarya</taxon>
        <taxon>Basidiomycota</taxon>
        <taxon>Agaricomycotina</taxon>
        <taxon>Agaricomycetes</taxon>
        <taxon>Agaricomycetidae</taxon>
        <taxon>Agaricales</taxon>
        <taxon>Marasmiineae</taxon>
        <taxon>Omphalotaceae</taxon>
        <taxon>Gymnopus</taxon>
    </lineage>
</organism>
<evidence type="ECO:0000313" key="1">
    <source>
        <dbReference type="EMBL" id="KAE9382371.1"/>
    </source>
</evidence>
<dbReference type="Proteomes" id="UP000799118">
    <property type="component" value="Unassembled WGS sequence"/>
</dbReference>
<gene>
    <name evidence="1" type="ORF">BT96DRAFT_1010766</name>
</gene>
<evidence type="ECO:0000313" key="2">
    <source>
        <dbReference type="Proteomes" id="UP000799118"/>
    </source>
</evidence>
<protein>
    <submittedName>
        <fullName evidence="1">Uncharacterized protein</fullName>
    </submittedName>
</protein>
<sequence>MSSSTVSAKQRVRKLADNIMALVKCMPKSIPLGTEDGKIYRLFFSGSKEHYSWEIKDGRLLHIHCRGPQGMQLVADYMSKSATQSWLEWEAALPKYERIHNELQALVDRQTTARLKNNAIIEDDSSDE</sequence>
<dbReference type="EMBL" id="ML771667">
    <property type="protein sequence ID" value="KAE9382371.1"/>
    <property type="molecule type" value="Genomic_DNA"/>
</dbReference>
<reference evidence="1" key="1">
    <citation type="journal article" date="2019" name="Environ. Microbiol.">
        <title>Fungal ecological strategies reflected in gene transcription - a case study of two litter decomposers.</title>
        <authorList>
            <person name="Barbi F."/>
            <person name="Kohler A."/>
            <person name="Barry K."/>
            <person name="Baskaran P."/>
            <person name="Daum C."/>
            <person name="Fauchery L."/>
            <person name="Ihrmark K."/>
            <person name="Kuo A."/>
            <person name="LaButti K."/>
            <person name="Lipzen A."/>
            <person name="Morin E."/>
            <person name="Grigoriev I.V."/>
            <person name="Henrissat B."/>
            <person name="Lindahl B."/>
            <person name="Martin F."/>
        </authorList>
    </citation>
    <scope>NUCLEOTIDE SEQUENCE</scope>
    <source>
        <strain evidence="1">JB14</strain>
    </source>
</reference>
<name>A0A6A4GA73_9AGAR</name>